<feature type="domain" description="BED-type" evidence="6">
    <location>
        <begin position="13"/>
        <end position="72"/>
    </location>
</feature>
<proteinExistence type="predicted"/>
<dbReference type="SUPFAM" id="SSF57667">
    <property type="entry name" value="beta-beta-alpha zinc fingers"/>
    <property type="match status" value="1"/>
</dbReference>
<dbReference type="PANTHER" id="PTHR34396:SF27">
    <property type="entry name" value="OS08G0208700 PROTEIN"/>
    <property type="match status" value="1"/>
</dbReference>
<dbReference type="PROSITE" id="PS50808">
    <property type="entry name" value="ZF_BED"/>
    <property type="match status" value="1"/>
</dbReference>
<dbReference type="Gramene" id="TKW06645">
    <property type="protein sequence ID" value="TKW06645"/>
    <property type="gene ID" value="SEVIR_7G253500v2"/>
</dbReference>
<dbReference type="GO" id="GO:0008270">
    <property type="term" value="F:zinc ion binding"/>
    <property type="evidence" value="ECO:0007669"/>
    <property type="project" value="UniProtKB-KW"/>
</dbReference>
<gene>
    <name evidence="7" type="ORF">SEVIR_7G253500v2</name>
</gene>
<dbReference type="AlphaFoldDB" id="A0A4U6TY02"/>
<evidence type="ECO:0000313" key="7">
    <source>
        <dbReference type="EMBL" id="TKW06645.1"/>
    </source>
</evidence>
<keyword evidence="1" id="KW-0479">Metal-binding</keyword>
<accession>A0A4U6TY02</accession>
<dbReference type="SMART" id="SM00614">
    <property type="entry name" value="ZnF_BED"/>
    <property type="match status" value="1"/>
</dbReference>
<dbReference type="PANTHER" id="PTHR34396">
    <property type="entry name" value="OS03G0264950 PROTEIN-RELATED"/>
    <property type="match status" value="1"/>
</dbReference>
<dbReference type="GO" id="GO:1990837">
    <property type="term" value="F:sequence-specific double-stranded DNA binding"/>
    <property type="evidence" value="ECO:0007669"/>
    <property type="project" value="TreeGrafter"/>
</dbReference>
<dbReference type="GO" id="GO:0006357">
    <property type="term" value="P:regulation of transcription by RNA polymerase II"/>
    <property type="evidence" value="ECO:0007669"/>
    <property type="project" value="TreeGrafter"/>
</dbReference>
<keyword evidence="5" id="KW-1133">Transmembrane helix</keyword>
<evidence type="ECO:0000256" key="2">
    <source>
        <dbReference type="ARBA" id="ARBA00022771"/>
    </source>
</evidence>
<dbReference type="InterPro" id="IPR003656">
    <property type="entry name" value="Znf_BED"/>
</dbReference>
<evidence type="ECO:0000256" key="1">
    <source>
        <dbReference type="ARBA" id="ARBA00022723"/>
    </source>
</evidence>
<keyword evidence="2 4" id="KW-0863">Zinc-finger</keyword>
<protein>
    <recommendedName>
        <fullName evidence="6">BED-type domain-containing protein</fullName>
    </recommendedName>
</protein>
<dbReference type="EMBL" id="CM016558">
    <property type="protein sequence ID" value="TKW06645.1"/>
    <property type="molecule type" value="Genomic_DNA"/>
</dbReference>
<keyword evidence="5" id="KW-0472">Membrane</keyword>
<keyword evidence="5" id="KW-0812">Transmembrane</keyword>
<feature type="transmembrane region" description="Helical" evidence="5">
    <location>
        <begin position="86"/>
        <end position="103"/>
    </location>
</feature>
<dbReference type="Proteomes" id="UP000298652">
    <property type="component" value="Chromosome 7"/>
</dbReference>
<keyword evidence="3" id="KW-0862">Zinc</keyword>
<dbReference type="GO" id="GO:0005634">
    <property type="term" value="C:nucleus"/>
    <property type="evidence" value="ECO:0007669"/>
    <property type="project" value="TreeGrafter"/>
</dbReference>
<sequence>MGSRDNSGIPNRKKRSKAWKEFSITEEDAEGKPLKAECIYCHSVVRCETTKGTSVFHNHLKSENCKRKRAAIEQTPNASRQIKEKLAVAFYMEIIILMTWSIWTARNDWMFQGIDPMVQQCKRKFMSEFSILLHRARPAMVPNMSVWLYSL</sequence>
<dbReference type="InterPro" id="IPR053031">
    <property type="entry name" value="Cuticle_assoc_protein"/>
</dbReference>
<dbReference type="InterPro" id="IPR036236">
    <property type="entry name" value="Znf_C2H2_sf"/>
</dbReference>
<name>A0A4U6TY02_SETVI</name>
<organism evidence="7 8">
    <name type="scientific">Setaria viridis</name>
    <name type="common">Green bristlegrass</name>
    <name type="synonym">Setaria italica subsp. viridis</name>
    <dbReference type="NCBI Taxonomy" id="4556"/>
    <lineage>
        <taxon>Eukaryota</taxon>
        <taxon>Viridiplantae</taxon>
        <taxon>Streptophyta</taxon>
        <taxon>Embryophyta</taxon>
        <taxon>Tracheophyta</taxon>
        <taxon>Spermatophyta</taxon>
        <taxon>Magnoliopsida</taxon>
        <taxon>Liliopsida</taxon>
        <taxon>Poales</taxon>
        <taxon>Poaceae</taxon>
        <taxon>PACMAD clade</taxon>
        <taxon>Panicoideae</taxon>
        <taxon>Panicodae</taxon>
        <taxon>Paniceae</taxon>
        <taxon>Cenchrinae</taxon>
        <taxon>Setaria</taxon>
    </lineage>
</organism>
<evidence type="ECO:0000259" key="6">
    <source>
        <dbReference type="PROSITE" id="PS50808"/>
    </source>
</evidence>
<evidence type="ECO:0000313" key="8">
    <source>
        <dbReference type="Proteomes" id="UP000298652"/>
    </source>
</evidence>
<evidence type="ECO:0000256" key="5">
    <source>
        <dbReference type="SAM" id="Phobius"/>
    </source>
</evidence>
<keyword evidence="8" id="KW-1185">Reference proteome</keyword>
<reference evidence="7" key="1">
    <citation type="submission" date="2019-03" db="EMBL/GenBank/DDBJ databases">
        <title>WGS assembly of Setaria viridis.</title>
        <authorList>
            <person name="Huang P."/>
            <person name="Jenkins J."/>
            <person name="Grimwood J."/>
            <person name="Barry K."/>
            <person name="Healey A."/>
            <person name="Mamidi S."/>
            <person name="Sreedasyam A."/>
            <person name="Shu S."/>
            <person name="Feldman M."/>
            <person name="Wu J."/>
            <person name="Yu Y."/>
            <person name="Chen C."/>
            <person name="Johnson J."/>
            <person name="Rokhsar D."/>
            <person name="Baxter I."/>
            <person name="Schmutz J."/>
            <person name="Brutnell T."/>
            <person name="Kellogg E."/>
        </authorList>
    </citation>
    <scope>NUCLEOTIDE SEQUENCE [LARGE SCALE GENOMIC DNA]</scope>
</reference>
<evidence type="ECO:0000256" key="4">
    <source>
        <dbReference type="PROSITE-ProRule" id="PRU00027"/>
    </source>
</evidence>
<evidence type="ECO:0000256" key="3">
    <source>
        <dbReference type="ARBA" id="ARBA00022833"/>
    </source>
</evidence>